<keyword evidence="2" id="KW-1185">Reference proteome</keyword>
<dbReference type="Proteomes" id="UP000749471">
    <property type="component" value="Unassembled WGS sequence"/>
</dbReference>
<dbReference type="RefSeq" id="WP_216521644.1">
    <property type="nucleotide sequence ID" value="NZ_JAHLPM010000019.1"/>
</dbReference>
<dbReference type="EMBL" id="JAHLPM010000019">
    <property type="protein sequence ID" value="MBU5439807.1"/>
    <property type="molecule type" value="Genomic_DNA"/>
</dbReference>
<name>A0ABS6EA52_9FIRM</name>
<proteinExistence type="predicted"/>
<reference evidence="1 2" key="1">
    <citation type="submission" date="2021-06" db="EMBL/GenBank/DDBJ databases">
        <authorList>
            <person name="Sun Q."/>
            <person name="Li D."/>
        </authorList>
    </citation>
    <scope>NUCLEOTIDE SEQUENCE [LARGE SCALE GENOMIC DNA]</scope>
    <source>
        <strain evidence="1 2">MSJ-40</strain>
    </source>
</reference>
<accession>A0ABS6EA52</accession>
<sequence length="282" mass="32127">MSERAYSLEKRVSMTAKKASTLAYKKELNDKRAFICCDENCQIGLTCSNWGVLNGKKYYFRPSSNDELHIVGCTQISSDEEKAQIEQEKSCAKTTINKSGIIKMTKSINKARTDIGVHQEDENVPVNNLRKRVDGKSAGIGRESRNLYSLASFVDLYNDAEINHINKIIMVDSELLSLNELFVDLQSKVELDKNRIFYGKATISTGFREGMLQIDFVNRGNLRVYSNIDAVTKRSNGKIVKKYLDKNQEVHVYIRGKIISDGLREKFVPYNDSVYKDLYCVE</sequence>
<gene>
    <name evidence="1" type="ORF">KQI42_17460</name>
</gene>
<evidence type="ECO:0000313" key="1">
    <source>
        <dbReference type="EMBL" id="MBU5439807.1"/>
    </source>
</evidence>
<comment type="caution">
    <text evidence="1">The sequence shown here is derived from an EMBL/GenBank/DDBJ whole genome shotgun (WGS) entry which is preliminary data.</text>
</comment>
<organism evidence="1 2">
    <name type="scientific">Tissierella simiarum</name>
    <dbReference type="NCBI Taxonomy" id="2841534"/>
    <lineage>
        <taxon>Bacteria</taxon>
        <taxon>Bacillati</taxon>
        <taxon>Bacillota</taxon>
        <taxon>Tissierellia</taxon>
        <taxon>Tissierellales</taxon>
        <taxon>Tissierellaceae</taxon>
        <taxon>Tissierella</taxon>
    </lineage>
</organism>
<evidence type="ECO:0000313" key="2">
    <source>
        <dbReference type="Proteomes" id="UP000749471"/>
    </source>
</evidence>
<protein>
    <submittedName>
        <fullName evidence="1">Uncharacterized protein</fullName>
    </submittedName>
</protein>